<dbReference type="OMA" id="FAGWIHE"/>
<name>A0A6J1LYR3_DROHY</name>
<evidence type="ECO:0000259" key="1">
    <source>
        <dbReference type="Pfam" id="PF16087"/>
    </source>
</evidence>
<dbReference type="OrthoDB" id="8018342at2759"/>
<evidence type="ECO:0000313" key="3">
    <source>
        <dbReference type="RefSeq" id="XP_023173537.2"/>
    </source>
</evidence>
<protein>
    <submittedName>
        <fullName evidence="3">Uncharacterized protein LOC111601262</fullName>
    </submittedName>
</protein>
<dbReference type="PANTHER" id="PTHR47326:SF1">
    <property type="entry name" value="HTH PSQ-TYPE DOMAIN-CONTAINING PROTEIN"/>
    <property type="match status" value="1"/>
</dbReference>
<accession>A0A6J1LYR3</accession>
<organism evidence="2 3">
    <name type="scientific">Drosophila hydei</name>
    <name type="common">Fruit fly</name>
    <dbReference type="NCBI Taxonomy" id="7224"/>
    <lineage>
        <taxon>Eukaryota</taxon>
        <taxon>Metazoa</taxon>
        <taxon>Ecdysozoa</taxon>
        <taxon>Arthropoda</taxon>
        <taxon>Hexapoda</taxon>
        <taxon>Insecta</taxon>
        <taxon>Pterygota</taxon>
        <taxon>Neoptera</taxon>
        <taxon>Endopterygota</taxon>
        <taxon>Diptera</taxon>
        <taxon>Brachycera</taxon>
        <taxon>Muscomorpha</taxon>
        <taxon>Ephydroidea</taxon>
        <taxon>Drosophilidae</taxon>
        <taxon>Drosophila</taxon>
    </lineage>
</organism>
<dbReference type="RefSeq" id="XP_023173537.2">
    <property type="nucleotide sequence ID" value="XM_023317769.2"/>
</dbReference>
<dbReference type="Pfam" id="PF16087">
    <property type="entry name" value="DUF4817"/>
    <property type="match status" value="1"/>
</dbReference>
<gene>
    <name evidence="3" type="primary">LOC111601262</name>
</gene>
<dbReference type="KEGG" id="dhe:111601262"/>
<sequence>MDRLTPEQRLQIVEIFYQNNGSIRQTFRALRPIYGVHNRPSERLIRITMDRFRSTFTLNDNVHPMRRRTVRTAEAVAAVQKSIEQDPNQSLRRRSQQLGLCPSTLWKILRNDIKISKSVKIQLVQELKPNDHRMRRQFAEWAKAQIDVDIEFPFKILFSDEANFWLNGKLLFGALYQLAESLVHMSSRTMMARMLLPVANGIGT</sequence>
<evidence type="ECO:0000313" key="2">
    <source>
        <dbReference type="Proteomes" id="UP000504633"/>
    </source>
</evidence>
<dbReference type="InterPro" id="IPR032135">
    <property type="entry name" value="DUF4817"/>
</dbReference>
<dbReference type="PANTHER" id="PTHR47326">
    <property type="entry name" value="TRANSPOSABLE ELEMENT TC3 TRANSPOSASE-LIKE PROTEIN"/>
    <property type="match status" value="1"/>
</dbReference>
<keyword evidence="2" id="KW-1185">Reference proteome</keyword>
<feature type="domain" description="DUF4817" evidence="1">
    <location>
        <begin position="6"/>
        <end position="55"/>
    </location>
</feature>
<dbReference type="AlphaFoldDB" id="A0A6J1LYR3"/>
<reference evidence="3" key="1">
    <citation type="submission" date="2025-08" db="UniProtKB">
        <authorList>
            <consortium name="RefSeq"/>
        </authorList>
    </citation>
    <scope>IDENTIFICATION</scope>
    <source>
        <strain evidence="3">15085-1641.00</strain>
        <tissue evidence="3">Whole body</tissue>
    </source>
</reference>
<proteinExistence type="predicted"/>
<dbReference type="Proteomes" id="UP000504633">
    <property type="component" value="Unplaced"/>
</dbReference>
<dbReference type="GeneID" id="111601262"/>